<sequence>MYDNLAIRRSASPRIVLFFELTGRISKTSETRCSASRALSVFSTTTLDSKPSCAGTSEIIISEEDCMDISTIACLNKICCCKDLVGSSEVEADKEGEMDLATFCLVDCVDSVMIVLRFSKQQALAPLYDKYNLQQLCDNLALLMARKPTALFRARIHGYTPIALLRATALRHEWFEQRTLRMTASNAYKLKGHRFNVEKVMTDLLNPKITQTVALKEYKQLHDP</sequence>
<comment type="caution">
    <text evidence="1">The sequence shown here is derived from an EMBL/GenBank/DDBJ whole genome shotgun (WGS) entry which is preliminary data.</text>
</comment>
<gene>
    <name evidence="1" type="ORF">PV328_004202</name>
</gene>
<dbReference type="Proteomes" id="UP001168990">
    <property type="component" value="Unassembled WGS sequence"/>
</dbReference>
<name>A0AA39FA41_9HYME</name>
<organism evidence="1 2">
    <name type="scientific">Microctonus aethiopoides</name>
    <dbReference type="NCBI Taxonomy" id="144406"/>
    <lineage>
        <taxon>Eukaryota</taxon>
        <taxon>Metazoa</taxon>
        <taxon>Ecdysozoa</taxon>
        <taxon>Arthropoda</taxon>
        <taxon>Hexapoda</taxon>
        <taxon>Insecta</taxon>
        <taxon>Pterygota</taxon>
        <taxon>Neoptera</taxon>
        <taxon>Endopterygota</taxon>
        <taxon>Hymenoptera</taxon>
        <taxon>Apocrita</taxon>
        <taxon>Ichneumonoidea</taxon>
        <taxon>Braconidae</taxon>
        <taxon>Euphorinae</taxon>
        <taxon>Microctonus</taxon>
    </lineage>
</organism>
<protein>
    <submittedName>
        <fullName evidence="1">Uncharacterized protein</fullName>
    </submittedName>
</protein>
<evidence type="ECO:0000313" key="2">
    <source>
        <dbReference type="Proteomes" id="UP001168990"/>
    </source>
</evidence>
<reference evidence="1" key="1">
    <citation type="journal article" date="2023" name="bioRxiv">
        <title>Scaffold-level genome assemblies of two parasitoid biocontrol wasps reveal the parthenogenesis mechanism and an associated novel virus.</title>
        <authorList>
            <person name="Inwood S."/>
            <person name="Skelly J."/>
            <person name="Guhlin J."/>
            <person name="Harrop T."/>
            <person name="Goldson S."/>
            <person name="Dearden P."/>
        </authorList>
    </citation>
    <scope>NUCLEOTIDE SEQUENCE</scope>
    <source>
        <strain evidence="1">Irish</strain>
        <tissue evidence="1">Whole body</tissue>
    </source>
</reference>
<keyword evidence="2" id="KW-1185">Reference proteome</keyword>
<reference evidence="1" key="2">
    <citation type="submission" date="2023-03" db="EMBL/GenBank/DDBJ databases">
        <authorList>
            <person name="Inwood S.N."/>
            <person name="Skelly J.G."/>
            <person name="Guhlin J."/>
            <person name="Harrop T.W.R."/>
            <person name="Goldson S.G."/>
            <person name="Dearden P.K."/>
        </authorList>
    </citation>
    <scope>NUCLEOTIDE SEQUENCE</scope>
    <source>
        <strain evidence="1">Irish</strain>
        <tissue evidence="1">Whole body</tissue>
    </source>
</reference>
<evidence type="ECO:0000313" key="1">
    <source>
        <dbReference type="EMBL" id="KAK0165703.1"/>
    </source>
</evidence>
<dbReference type="AlphaFoldDB" id="A0AA39FA41"/>
<proteinExistence type="predicted"/>
<accession>A0AA39FA41</accession>
<dbReference type="EMBL" id="JAQQBS010001422">
    <property type="protein sequence ID" value="KAK0165703.1"/>
    <property type="molecule type" value="Genomic_DNA"/>
</dbReference>